<accession>G8YDN4</accession>
<comment type="subcellular location">
    <subcellularLocation>
        <location evidence="1">Mitochondrion</location>
    </subcellularLocation>
</comment>
<evidence type="ECO:0000313" key="6">
    <source>
        <dbReference type="EMBL" id="CCE83065.1"/>
    </source>
</evidence>
<proteinExistence type="inferred from homology"/>
<evidence type="ECO:0000256" key="3">
    <source>
        <dbReference type="ARBA" id="ARBA00022946"/>
    </source>
</evidence>
<dbReference type="InterPro" id="IPR023335">
    <property type="entry name" value="ATP12_ortho_dom_sf"/>
</dbReference>
<dbReference type="Pfam" id="PF07542">
    <property type="entry name" value="ATP12"/>
    <property type="match status" value="1"/>
</dbReference>
<dbReference type="OMA" id="QGWVMGL"/>
<dbReference type="OrthoDB" id="5322896at2759"/>
<dbReference type="Gene3D" id="1.10.3580.10">
    <property type="entry name" value="ATP12 ATPase"/>
    <property type="match status" value="1"/>
</dbReference>
<keyword evidence="4" id="KW-0496">Mitochondrion</keyword>
<organism evidence="6 7">
    <name type="scientific">Pichia sorbitophila (strain ATCC MYA-4447 / BCRC 22081 / CBS 7064 / NBRC 10061 / NRRL Y-12695)</name>
    <name type="common">Hybrid yeast</name>
    <dbReference type="NCBI Taxonomy" id="559304"/>
    <lineage>
        <taxon>Eukaryota</taxon>
        <taxon>Fungi</taxon>
        <taxon>Dikarya</taxon>
        <taxon>Ascomycota</taxon>
        <taxon>Saccharomycotina</taxon>
        <taxon>Pichiomycetes</taxon>
        <taxon>Debaryomycetaceae</taxon>
        <taxon>Millerozyma</taxon>
    </lineage>
</organism>
<evidence type="ECO:0000313" key="7">
    <source>
        <dbReference type="Proteomes" id="UP000005222"/>
    </source>
</evidence>
<keyword evidence="3" id="KW-0809">Transit peptide</keyword>
<evidence type="ECO:0000256" key="2">
    <source>
        <dbReference type="ARBA" id="ARBA00008231"/>
    </source>
</evidence>
<dbReference type="InterPro" id="IPR011419">
    <property type="entry name" value="ATP12_ATP_synth-F1-assembly"/>
</dbReference>
<dbReference type="EMBL" id="FO082050">
    <property type="protein sequence ID" value="CCE83065.1"/>
    <property type="molecule type" value="Genomic_DNA"/>
</dbReference>
<dbReference type="Proteomes" id="UP000005222">
    <property type="component" value="Chromosome J"/>
</dbReference>
<reference evidence="6 7" key="1">
    <citation type="journal article" date="2012" name="G3 (Bethesda)">
        <title>Pichia sorbitophila, an interspecies yeast hybrid reveals early steps of genome resolution following polyploidization.</title>
        <authorList>
            <person name="Leh Louis V."/>
            <person name="Despons L."/>
            <person name="Friedrich A."/>
            <person name="Martin T."/>
            <person name="Durrens P."/>
            <person name="Casaregola S."/>
            <person name="Neuveglise C."/>
            <person name="Fairhead C."/>
            <person name="Marck C."/>
            <person name="Cruz J.A."/>
            <person name="Straub M.L."/>
            <person name="Kugler V."/>
            <person name="Sacerdot C."/>
            <person name="Uzunov Z."/>
            <person name="Thierry A."/>
            <person name="Weiss S."/>
            <person name="Bleykasten C."/>
            <person name="De Montigny J."/>
            <person name="Jacques N."/>
            <person name="Jung P."/>
            <person name="Lemaire M."/>
            <person name="Mallet S."/>
            <person name="Morel G."/>
            <person name="Richard G.F."/>
            <person name="Sarkar A."/>
            <person name="Savel G."/>
            <person name="Schacherer J."/>
            <person name="Seret M.L."/>
            <person name="Talla E."/>
            <person name="Samson G."/>
            <person name="Jubin C."/>
            <person name="Poulain J."/>
            <person name="Vacherie B."/>
            <person name="Barbe V."/>
            <person name="Pelletier E."/>
            <person name="Sherman D.J."/>
            <person name="Westhof E."/>
            <person name="Weissenbach J."/>
            <person name="Baret P.V."/>
            <person name="Wincker P."/>
            <person name="Gaillardin C."/>
            <person name="Dujon B."/>
            <person name="Souciet J.L."/>
        </authorList>
    </citation>
    <scope>NUCLEOTIDE SEQUENCE [LARGE SCALE GENOMIC DNA]</scope>
    <source>
        <strain evidence="7">ATCC MYA-4447 / BCRC 22081 / CBS 7064 / NBRC 10061 / NRRL Y-12695</strain>
    </source>
</reference>
<gene>
    <name evidence="6" type="primary">Piso0_002840</name>
    <name evidence="6" type="ORF">GNLVRS01_PISO0J20733g</name>
</gene>
<dbReference type="InParanoid" id="G8YDN4"/>
<name>G8YDN4_PICSO</name>
<dbReference type="eggNOG" id="KOG3015">
    <property type="taxonomic scope" value="Eukaryota"/>
</dbReference>
<dbReference type="PANTHER" id="PTHR21013">
    <property type="entry name" value="ATP SYNTHASE MITOCHONDRIAL F1 COMPLEX ASSEMBLY FACTOR 2/ATP12 PROTEIN, MITOCHONDRIAL PRECURSOR"/>
    <property type="match status" value="1"/>
</dbReference>
<sequence length="361" mass="41380">MSVIRNRIQQSKKLPRVFGAFRCFAGSPLSRATEGTLNTFIPQANMSIPRDNTIENNIKSETNRLSQTLTKFWDKVDTEYVEDKNHYEIKLDSRTLRTPLGFPLAVPAEKKQLAYLIQHEWSSLPELKIKLNSMPLSSLACRSIDLHNTANNEGVDPELITKVGKVDDIKLNLLRYFDTDTCLIFTTKDEYEGKLRARQDELYLPLIAEFENYFTHFAKQNHHLAHDSPQINFNTLDCETDGLRGNKQSILVQAIAMDWMSQLSMFELVALEKAVLTAKSFLCGASLLRSNCSNQDRMNSFFQFNKPNEDAHFHKTVHDIVELGNLETIFQTNEWGEVEDTHDVDKVDWLRNLTSAALLAY</sequence>
<dbReference type="SUPFAM" id="SSF160909">
    <property type="entry name" value="ATP12-like"/>
    <property type="match status" value="1"/>
</dbReference>
<dbReference type="FunCoup" id="G8YDN4">
    <property type="interactions" value="1098"/>
</dbReference>
<dbReference type="InterPro" id="IPR042272">
    <property type="entry name" value="ATP12_ATP_synth-F1-assembly_N"/>
</dbReference>
<dbReference type="PANTHER" id="PTHR21013:SF10">
    <property type="entry name" value="ATP SYNTHASE MITOCHONDRIAL F1 COMPLEX ASSEMBLY FACTOR 2"/>
    <property type="match status" value="1"/>
</dbReference>
<dbReference type="HOGENOM" id="CLU_047893_1_2_1"/>
<dbReference type="STRING" id="559304.G8YDN4"/>
<dbReference type="GO" id="GO:0005739">
    <property type="term" value="C:mitochondrion"/>
    <property type="evidence" value="ECO:0007669"/>
    <property type="project" value="UniProtKB-SubCell"/>
</dbReference>
<comment type="similarity">
    <text evidence="2">Belongs to the ATP12 family.</text>
</comment>
<keyword evidence="7" id="KW-1185">Reference proteome</keyword>
<dbReference type="AlphaFoldDB" id="G8YDN4"/>
<protein>
    <submittedName>
        <fullName evidence="6">Piso0_002840 protein</fullName>
    </submittedName>
</protein>
<evidence type="ECO:0000256" key="5">
    <source>
        <dbReference type="ARBA" id="ARBA00023186"/>
    </source>
</evidence>
<evidence type="ECO:0000256" key="1">
    <source>
        <dbReference type="ARBA" id="ARBA00004173"/>
    </source>
</evidence>
<keyword evidence="5" id="KW-0143">Chaperone</keyword>
<evidence type="ECO:0000256" key="4">
    <source>
        <dbReference type="ARBA" id="ARBA00023128"/>
    </source>
</evidence>
<dbReference type="Gene3D" id="3.30.2180.10">
    <property type="entry name" value="ATP12-like"/>
    <property type="match status" value="1"/>
</dbReference>
<dbReference type="GO" id="GO:0033615">
    <property type="term" value="P:mitochondrial proton-transporting ATP synthase complex assembly"/>
    <property type="evidence" value="ECO:0007669"/>
    <property type="project" value="TreeGrafter"/>
</dbReference>